<dbReference type="CDD" id="cd02972">
    <property type="entry name" value="DsbA_family"/>
    <property type="match status" value="1"/>
</dbReference>
<dbReference type="PANTHER" id="PTHR13887:SF14">
    <property type="entry name" value="DISULFIDE BOND FORMATION PROTEIN D"/>
    <property type="match status" value="1"/>
</dbReference>
<dbReference type="Gene3D" id="3.40.30.10">
    <property type="entry name" value="Glutaredoxin"/>
    <property type="match status" value="1"/>
</dbReference>
<keyword evidence="5" id="KW-0676">Redox-active center</keyword>
<feature type="transmembrane region" description="Helical" evidence="7">
    <location>
        <begin position="33"/>
        <end position="54"/>
    </location>
</feature>
<dbReference type="SUPFAM" id="SSF52833">
    <property type="entry name" value="Thioredoxin-like"/>
    <property type="match status" value="1"/>
</dbReference>
<evidence type="ECO:0000259" key="8">
    <source>
        <dbReference type="Pfam" id="PF13462"/>
    </source>
</evidence>
<keyword evidence="2" id="KW-0732">Signal</keyword>
<feature type="compositionally biased region" description="Low complexity" evidence="6">
    <location>
        <begin position="287"/>
        <end position="301"/>
    </location>
</feature>
<evidence type="ECO:0000313" key="9">
    <source>
        <dbReference type="EMBL" id="MFF3337369.1"/>
    </source>
</evidence>
<comment type="caution">
    <text evidence="9">The sequence shown here is derived from an EMBL/GenBank/DDBJ whole genome shotgun (WGS) entry which is preliminary data.</text>
</comment>
<evidence type="ECO:0000256" key="2">
    <source>
        <dbReference type="ARBA" id="ARBA00022729"/>
    </source>
</evidence>
<dbReference type="Proteomes" id="UP001601976">
    <property type="component" value="Unassembled WGS sequence"/>
</dbReference>
<dbReference type="RefSeq" id="WP_355716661.1">
    <property type="nucleotide sequence ID" value="NZ_JBEXNP010000004.1"/>
</dbReference>
<evidence type="ECO:0000256" key="5">
    <source>
        <dbReference type="ARBA" id="ARBA00023284"/>
    </source>
</evidence>
<feature type="compositionally biased region" description="Low complexity" evidence="6">
    <location>
        <begin position="319"/>
        <end position="329"/>
    </location>
</feature>
<feature type="compositionally biased region" description="Pro residues" evidence="6">
    <location>
        <begin position="302"/>
        <end position="318"/>
    </location>
</feature>
<proteinExistence type="inferred from homology"/>
<keyword evidence="7" id="KW-0472">Membrane</keyword>
<sequence length="329" mass="34027">MSDKNREGKRTARERLIQEREAQKARDRRRRTLIVASAVVGVLALAAVVGILAANSGSDGNGDDSASAVVAPKGTDDKGDPKIVVGAADAPSTLTVWEDFRCPACALFENALRDTIHELEDAGQIKVEYHLVTLIDGNMGGSGSLKAANAAACAQDVGKFAQYHDVLYQNQPPEPDDAFGKDSRLIELAGKVDGLVTEPFKQCVADGTHNGWVRKSHEAFQKSDVSGTPTVQLNGESIFPKKGNEQISPENLKKWVTEANKGKKAGTATATPSGSATSPAPAPPASSAPQASAPPGAAAPASVPPASPAPQAPVPPASVPQASVPPVTP</sequence>
<keyword evidence="7" id="KW-1133">Transmembrane helix</keyword>
<dbReference type="Pfam" id="PF13462">
    <property type="entry name" value="Thioredoxin_4"/>
    <property type="match status" value="1"/>
</dbReference>
<feature type="domain" description="Thioredoxin-like fold" evidence="8">
    <location>
        <begin position="81"/>
        <end position="256"/>
    </location>
</feature>
<gene>
    <name evidence="9" type="ORF">ACFYWW_01355</name>
</gene>
<keyword evidence="4" id="KW-1015">Disulfide bond</keyword>
<evidence type="ECO:0000313" key="10">
    <source>
        <dbReference type="Proteomes" id="UP001601976"/>
    </source>
</evidence>
<dbReference type="EMBL" id="JBIAPK010000001">
    <property type="protein sequence ID" value="MFF3337369.1"/>
    <property type="molecule type" value="Genomic_DNA"/>
</dbReference>
<evidence type="ECO:0000256" key="7">
    <source>
        <dbReference type="SAM" id="Phobius"/>
    </source>
</evidence>
<dbReference type="PANTHER" id="PTHR13887">
    <property type="entry name" value="GLUTATHIONE S-TRANSFERASE KAPPA"/>
    <property type="match status" value="1"/>
</dbReference>
<evidence type="ECO:0000256" key="3">
    <source>
        <dbReference type="ARBA" id="ARBA00023002"/>
    </source>
</evidence>
<name>A0ABW6R9N6_9ACTN</name>
<organism evidence="9 10">
    <name type="scientific">Streptomyces flavidovirens</name>
    <dbReference type="NCBI Taxonomy" id="67298"/>
    <lineage>
        <taxon>Bacteria</taxon>
        <taxon>Bacillati</taxon>
        <taxon>Actinomycetota</taxon>
        <taxon>Actinomycetes</taxon>
        <taxon>Kitasatosporales</taxon>
        <taxon>Streptomycetaceae</taxon>
        <taxon>Streptomyces</taxon>
    </lineage>
</organism>
<feature type="region of interest" description="Disordered" evidence="6">
    <location>
        <begin position="261"/>
        <end position="329"/>
    </location>
</feature>
<reference evidence="9 10" key="1">
    <citation type="submission" date="2024-10" db="EMBL/GenBank/DDBJ databases">
        <title>The Natural Products Discovery Center: Release of the First 8490 Sequenced Strains for Exploring Actinobacteria Biosynthetic Diversity.</title>
        <authorList>
            <person name="Kalkreuter E."/>
            <person name="Kautsar S.A."/>
            <person name="Yang D."/>
            <person name="Bader C.D."/>
            <person name="Teijaro C.N."/>
            <person name="Fluegel L."/>
            <person name="Davis C.M."/>
            <person name="Simpson J.R."/>
            <person name="Lauterbach L."/>
            <person name="Steele A.D."/>
            <person name="Gui C."/>
            <person name="Meng S."/>
            <person name="Li G."/>
            <person name="Viehrig K."/>
            <person name="Ye F."/>
            <person name="Su P."/>
            <person name="Kiefer A.F."/>
            <person name="Nichols A."/>
            <person name="Cepeda A.J."/>
            <person name="Yan W."/>
            <person name="Fan B."/>
            <person name="Jiang Y."/>
            <person name="Adhikari A."/>
            <person name="Zheng C.-J."/>
            <person name="Schuster L."/>
            <person name="Cowan T.M."/>
            <person name="Smanski M.J."/>
            <person name="Chevrette M.G."/>
            <person name="De Carvalho L.P.S."/>
            <person name="Shen B."/>
        </authorList>
    </citation>
    <scope>NUCLEOTIDE SEQUENCE [LARGE SCALE GENOMIC DNA]</scope>
    <source>
        <strain evidence="9 10">NPDC003029</strain>
    </source>
</reference>
<evidence type="ECO:0000256" key="6">
    <source>
        <dbReference type="SAM" id="MobiDB-lite"/>
    </source>
</evidence>
<accession>A0ABW6R9N6</accession>
<comment type="similarity">
    <text evidence="1">Belongs to the thioredoxin family. DsbA subfamily.</text>
</comment>
<dbReference type="InterPro" id="IPR012336">
    <property type="entry name" value="Thioredoxin-like_fold"/>
</dbReference>
<evidence type="ECO:0000256" key="4">
    <source>
        <dbReference type="ARBA" id="ARBA00023157"/>
    </source>
</evidence>
<keyword evidence="3" id="KW-0560">Oxidoreductase</keyword>
<evidence type="ECO:0000256" key="1">
    <source>
        <dbReference type="ARBA" id="ARBA00005791"/>
    </source>
</evidence>
<dbReference type="InterPro" id="IPR036249">
    <property type="entry name" value="Thioredoxin-like_sf"/>
</dbReference>
<keyword evidence="7" id="KW-0812">Transmembrane</keyword>
<feature type="compositionally biased region" description="Low complexity" evidence="6">
    <location>
        <begin position="265"/>
        <end position="279"/>
    </location>
</feature>
<feature type="region of interest" description="Disordered" evidence="6">
    <location>
        <begin position="1"/>
        <end position="23"/>
    </location>
</feature>
<keyword evidence="10" id="KW-1185">Reference proteome</keyword>
<protein>
    <submittedName>
        <fullName evidence="9">Thioredoxin domain-containing protein</fullName>
    </submittedName>
</protein>